<dbReference type="AntiFam" id="ANF00142">
    <property type="entry name" value="Shadow ORF (opposite yadG)"/>
</dbReference>
<name>C6M6C9_NEISI</name>
<gene>
    <name evidence="1" type="ORF">NEISICOT_02080</name>
</gene>
<dbReference type="EMBL" id="ACKO02000012">
    <property type="protein sequence ID" value="EET44127.1"/>
    <property type="molecule type" value="Genomic_DNA"/>
</dbReference>
<reference evidence="1" key="1">
    <citation type="submission" date="2009-07" db="EMBL/GenBank/DDBJ databases">
        <authorList>
            <person name="Weinstock G."/>
            <person name="Sodergren E."/>
            <person name="Clifton S."/>
            <person name="Fulton L."/>
            <person name="Fulton B."/>
            <person name="Courtney L."/>
            <person name="Fronick C."/>
            <person name="Harrison M."/>
            <person name="Strong C."/>
            <person name="Farmer C."/>
            <person name="Delahaunty K."/>
            <person name="Markovic C."/>
            <person name="Hall O."/>
            <person name="Minx P."/>
            <person name="Tomlinson C."/>
            <person name="Mitreva M."/>
            <person name="Nelson J."/>
            <person name="Hou S."/>
            <person name="Wollam A."/>
            <person name="Pepin K.H."/>
            <person name="Johnson M."/>
            <person name="Bhonagiri V."/>
            <person name="Nash W.E."/>
            <person name="Warren W."/>
            <person name="Chinwalla A."/>
            <person name="Mardis E.R."/>
            <person name="Wilson R.K."/>
        </authorList>
    </citation>
    <scope>NUCLEOTIDE SEQUENCE [LARGE SCALE GENOMIC DNA]</scope>
    <source>
        <strain evidence="1">ATCC 29256</strain>
    </source>
</reference>
<protein>
    <submittedName>
        <fullName evidence="1">Uncharacterized protein</fullName>
    </submittedName>
</protein>
<comment type="caution">
    <text evidence="1">The sequence shown here is derived from an EMBL/GenBank/DDBJ whole genome shotgun (WGS) entry which is preliminary data.</text>
</comment>
<organism evidence="1 2">
    <name type="scientific">Neisseria sicca ATCC 29256</name>
    <dbReference type="NCBI Taxonomy" id="547045"/>
    <lineage>
        <taxon>Bacteria</taxon>
        <taxon>Pseudomonadati</taxon>
        <taxon>Pseudomonadota</taxon>
        <taxon>Betaproteobacteria</taxon>
        <taxon>Neisseriales</taxon>
        <taxon>Neisseriaceae</taxon>
        <taxon>Neisseria</taxon>
    </lineage>
</organism>
<accession>C6M6C9</accession>
<sequence length="195" mass="20393">MQLVHAAIGDFDAVFHDDDAVGVAVEFGEGVGAEKDGGAASVEFAHDFVKHLARGGVEACGGFVKQQYFGFAQQRLGEGEALAHTFGVGADAAAGGLGNADALEEFVVFGERLFFEFGVEIEGFDAAEGRVQGDGFGQVADLAAQLCAGFAACALTQQHDFAFGGRNQPEYQFDERGLACAVVSGKTDTFPRLQD</sequence>
<dbReference type="AntiFam" id="ANF00095">
    <property type="entry name" value="Shadow ORF (opposite ABC transporters)"/>
</dbReference>
<evidence type="ECO:0000313" key="1">
    <source>
        <dbReference type="EMBL" id="EET44127.1"/>
    </source>
</evidence>
<dbReference type="Proteomes" id="UP000005365">
    <property type="component" value="Unassembled WGS sequence"/>
</dbReference>
<evidence type="ECO:0000313" key="2">
    <source>
        <dbReference type="Proteomes" id="UP000005365"/>
    </source>
</evidence>
<proteinExistence type="predicted"/>
<dbReference type="AlphaFoldDB" id="C6M6C9"/>
<keyword evidence="2" id="KW-1185">Reference proteome</keyword>